<evidence type="ECO:0000259" key="1">
    <source>
        <dbReference type="Pfam" id="PF12697"/>
    </source>
</evidence>
<dbReference type="GO" id="GO:0016787">
    <property type="term" value="F:hydrolase activity"/>
    <property type="evidence" value="ECO:0007669"/>
    <property type="project" value="UniProtKB-KW"/>
</dbReference>
<dbReference type="Pfam" id="PF12697">
    <property type="entry name" value="Abhydrolase_6"/>
    <property type="match status" value="1"/>
</dbReference>
<keyword evidence="2" id="KW-0378">Hydrolase</keyword>
<dbReference type="InterPro" id="IPR050266">
    <property type="entry name" value="AB_hydrolase_sf"/>
</dbReference>
<dbReference type="InterPro" id="IPR029058">
    <property type="entry name" value="AB_hydrolase_fold"/>
</dbReference>
<dbReference type="PANTHER" id="PTHR43798">
    <property type="entry name" value="MONOACYLGLYCEROL LIPASE"/>
    <property type="match status" value="1"/>
</dbReference>
<dbReference type="AlphaFoldDB" id="A0A5B1LQP2"/>
<dbReference type="Proteomes" id="UP000325003">
    <property type="component" value="Unassembled WGS sequence"/>
</dbReference>
<dbReference type="PRINTS" id="PR00111">
    <property type="entry name" value="ABHYDROLASE"/>
</dbReference>
<proteinExistence type="predicted"/>
<organism evidence="2 3">
    <name type="scientific">Nocardioides humilatus</name>
    <dbReference type="NCBI Taxonomy" id="2607660"/>
    <lineage>
        <taxon>Bacteria</taxon>
        <taxon>Bacillati</taxon>
        <taxon>Actinomycetota</taxon>
        <taxon>Actinomycetes</taxon>
        <taxon>Propionibacteriales</taxon>
        <taxon>Nocardioidaceae</taxon>
        <taxon>Nocardioides</taxon>
    </lineage>
</organism>
<dbReference type="PANTHER" id="PTHR43798:SF33">
    <property type="entry name" value="HYDROLASE, PUTATIVE (AFU_ORTHOLOGUE AFUA_2G14860)-RELATED"/>
    <property type="match status" value="1"/>
</dbReference>
<dbReference type="SUPFAM" id="SSF53474">
    <property type="entry name" value="alpha/beta-Hydrolases"/>
    <property type="match status" value="1"/>
</dbReference>
<reference evidence="2 3" key="1">
    <citation type="submission" date="2019-09" db="EMBL/GenBank/DDBJ databases">
        <title>Nocardioides panacisoli sp. nov., isolated from the soil of a ginseng field.</title>
        <authorList>
            <person name="Cho C."/>
        </authorList>
    </citation>
    <scope>NUCLEOTIDE SEQUENCE [LARGE SCALE GENOMIC DNA]</scope>
    <source>
        <strain evidence="2 3">BN130099</strain>
    </source>
</reference>
<dbReference type="Gene3D" id="3.40.50.1820">
    <property type="entry name" value="alpha/beta hydrolase"/>
    <property type="match status" value="1"/>
</dbReference>
<evidence type="ECO:0000313" key="3">
    <source>
        <dbReference type="Proteomes" id="UP000325003"/>
    </source>
</evidence>
<dbReference type="InterPro" id="IPR000073">
    <property type="entry name" value="AB_hydrolase_1"/>
</dbReference>
<gene>
    <name evidence="2" type="ORF">F0U44_00930</name>
</gene>
<dbReference type="GO" id="GO:0016020">
    <property type="term" value="C:membrane"/>
    <property type="evidence" value="ECO:0007669"/>
    <property type="project" value="TreeGrafter"/>
</dbReference>
<accession>A0A5B1LQP2</accession>
<protein>
    <submittedName>
        <fullName evidence="2">Alpha/beta hydrolase</fullName>
    </submittedName>
</protein>
<sequence length="282" mass="30110">MRLLREARPAIGTFVDVAAGRIHVRDDGPTDGPVIVLVHGFAGSLHWFDLLVPLLSTHYRVIRPDLLGCGCSPRDGGEFDDAAQTSMVLSVLDALGVEDFVAVGHSFGADVAIGLAERSGRASAVVVVGQAPDYSTATFPPGHQLGANVLVARSLQSLSRLSPPRRGGVGFAPRFRPDRAFGNPAQAGADLRAADPRTFGTVLSQRRRALEVRPLDQRLRDLDLPAMVILGGRDQFYPLAPTRARYDAVPGVRVEVIAESGHSPNVETPETMAGLLLDFLQA</sequence>
<dbReference type="EMBL" id="VUJV01000001">
    <property type="protein sequence ID" value="KAA1422009.1"/>
    <property type="molecule type" value="Genomic_DNA"/>
</dbReference>
<evidence type="ECO:0000313" key="2">
    <source>
        <dbReference type="EMBL" id="KAA1422009.1"/>
    </source>
</evidence>
<comment type="caution">
    <text evidence="2">The sequence shown here is derived from an EMBL/GenBank/DDBJ whole genome shotgun (WGS) entry which is preliminary data.</text>
</comment>
<name>A0A5B1LQP2_9ACTN</name>
<reference evidence="2 3" key="2">
    <citation type="submission" date="2019-09" db="EMBL/GenBank/DDBJ databases">
        <authorList>
            <person name="Jin C."/>
        </authorList>
    </citation>
    <scope>NUCLEOTIDE SEQUENCE [LARGE SCALE GENOMIC DNA]</scope>
    <source>
        <strain evidence="2 3">BN130099</strain>
    </source>
</reference>
<keyword evidence="3" id="KW-1185">Reference proteome</keyword>
<feature type="domain" description="AB hydrolase-1" evidence="1">
    <location>
        <begin position="35"/>
        <end position="273"/>
    </location>
</feature>